<dbReference type="AlphaFoldDB" id="A0A7W8C1D1"/>
<keyword evidence="3" id="KW-1185">Reference proteome</keyword>
<dbReference type="SMART" id="SM00873">
    <property type="entry name" value="B3_4"/>
    <property type="match status" value="1"/>
</dbReference>
<protein>
    <submittedName>
        <fullName evidence="2">DNA/RNA-binding domain of Phe-tRNA-synthetase-like protein</fullName>
    </submittedName>
</protein>
<dbReference type="SUPFAM" id="SSF56037">
    <property type="entry name" value="PheT/TilS domain"/>
    <property type="match status" value="1"/>
</dbReference>
<dbReference type="InterPro" id="IPR005146">
    <property type="entry name" value="B3/B4_tRNA-bd"/>
</dbReference>
<evidence type="ECO:0000313" key="2">
    <source>
        <dbReference type="EMBL" id="MBB5143842.1"/>
    </source>
</evidence>
<feature type="domain" description="B3/B4 tRNA-binding" evidence="1">
    <location>
        <begin position="84"/>
        <end position="230"/>
    </location>
</feature>
<comment type="caution">
    <text evidence="2">The sequence shown here is derived from an EMBL/GenBank/DDBJ whole genome shotgun (WGS) entry which is preliminary data.</text>
</comment>
<dbReference type="InterPro" id="IPR020825">
    <property type="entry name" value="Phe-tRNA_synthase-like_B3/B4"/>
</dbReference>
<accession>A0A7W8C1D1</accession>
<dbReference type="Pfam" id="PF03483">
    <property type="entry name" value="B3_4"/>
    <property type="match status" value="1"/>
</dbReference>
<name>A0A7W8C1D1_9BACT</name>
<dbReference type="GO" id="GO:0004826">
    <property type="term" value="F:phenylalanine-tRNA ligase activity"/>
    <property type="evidence" value="ECO:0007669"/>
    <property type="project" value="InterPro"/>
</dbReference>
<dbReference type="PANTHER" id="PTHR39209:SF2">
    <property type="entry name" value="CYTOPLASMIC PROTEIN"/>
    <property type="match status" value="1"/>
</dbReference>
<dbReference type="GO" id="GO:0003723">
    <property type="term" value="F:RNA binding"/>
    <property type="evidence" value="ECO:0007669"/>
    <property type="project" value="InterPro"/>
</dbReference>
<evidence type="ECO:0000259" key="1">
    <source>
        <dbReference type="SMART" id="SM00873"/>
    </source>
</evidence>
<dbReference type="Gene3D" id="3.50.40.10">
    <property type="entry name" value="Phenylalanyl-trna Synthetase, Chain B, domain 3"/>
    <property type="match status" value="1"/>
</dbReference>
<gene>
    <name evidence="2" type="ORF">HNQ38_001942</name>
</gene>
<dbReference type="Proteomes" id="UP000539075">
    <property type="component" value="Unassembled WGS sequence"/>
</dbReference>
<sequence length="239" mass="26437">MAENTLLLNICLQQGYRMALPIIRVDENLKAAWPATHIACLYYTVDVYSKNQDLWDYYKNEFAPSLEQKLTTTNLPDMPNIGMARAAYKSFGIDPGRHRISSEALYRRVRQGKVLYQINSLVDANNLASLETGFSLGSYDISHIGPEVEFRLGLQGESYEGIGKTGMTLENMPVFADAAGPFGSPTSDSTRAMITGNTKEAMTIIYSFSGLDALEGSLSITQRYFEQYAAVVDLSIAVI</sequence>
<dbReference type="RefSeq" id="WP_246388081.1">
    <property type="nucleotide sequence ID" value="NZ_JACHGO010000005.1"/>
</dbReference>
<organism evidence="2 3">
    <name type="scientific">Desulfovibrio intestinalis</name>
    <dbReference type="NCBI Taxonomy" id="58621"/>
    <lineage>
        <taxon>Bacteria</taxon>
        <taxon>Pseudomonadati</taxon>
        <taxon>Thermodesulfobacteriota</taxon>
        <taxon>Desulfovibrionia</taxon>
        <taxon>Desulfovibrionales</taxon>
        <taxon>Desulfovibrionaceae</taxon>
        <taxon>Desulfovibrio</taxon>
    </lineage>
</organism>
<reference evidence="2 3" key="1">
    <citation type="submission" date="2020-08" db="EMBL/GenBank/DDBJ databases">
        <title>Genomic Encyclopedia of Type Strains, Phase IV (KMG-IV): sequencing the most valuable type-strain genomes for metagenomic binning, comparative biology and taxonomic classification.</title>
        <authorList>
            <person name="Goeker M."/>
        </authorList>
    </citation>
    <scope>NUCLEOTIDE SEQUENCE [LARGE SCALE GENOMIC DNA]</scope>
    <source>
        <strain evidence="2 3">DSM 11275</strain>
    </source>
</reference>
<dbReference type="EMBL" id="JACHGO010000005">
    <property type="protein sequence ID" value="MBB5143842.1"/>
    <property type="molecule type" value="Genomic_DNA"/>
</dbReference>
<proteinExistence type="predicted"/>
<dbReference type="PANTHER" id="PTHR39209">
    <property type="match status" value="1"/>
</dbReference>
<evidence type="ECO:0000313" key="3">
    <source>
        <dbReference type="Proteomes" id="UP000539075"/>
    </source>
</evidence>